<dbReference type="RefSeq" id="WP_409123485.1">
    <property type="nucleotide sequence ID" value="NZ_JBJVNI010000032.1"/>
</dbReference>
<keyword evidence="3" id="KW-1185">Reference proteome</keyword>
<feature type="signal peptide" evidence="1">
    <location>
        <begin position="1"/>
        <end position="27"/>
    </location>
</feature>
<reference evidence="2 3" key="1">
    <citation type="submission" date="2024-12" db="EMBL/GenBank/DDBJ databases">
        <title>Forecasting of Potato common scab and diversities of Pathogenic streptomyces spp. in china.</title>
        <authorList>
            <person name="Handique U."/>
            <person name="Wu J."/>
        </authorList>
    </citation>
    <scope>NUCLEOTIDE SEQUENCE [LARGE SCALE GENOMIC DNA]</scope>
    <source>
        <strain evidence="2 3">ZRIMU1530</strain>
    </source>
</reference>
<dbReference type="Gene3D" id="2.30.30.40">
    <property type="entry name" value="SH3 Domains"/>
    <property type="match status" value="1"/>
</dbReference>
<sequence>MNLVTRAAVAAASTVALLAGVTATAPAASAVTPKEAGCPYWGELFPFKTTAPINLRVGPGTKHKSLGILRTGTRYSEWCVVDSYEWAYGKVTNGQNRGKWGWVSTKYLKSTRLP</sequence>
<feature type="chain" id="PRO_5045263351" evidence="1">
    <location>
        <begin position="28"/>
        <end position="114"/>
    </location>
</feature>
<dbReference type="EMBL" id="JBJVNI010000032">
    <property type="protein sequence ID" value="MFM9615218.1"/>
    <property type="molecule type" value="Genomic_DNA"/>
</dbReference>
<name>A0ABW9I889_9ACTN</name>
<evidence type="ECO:0000313" key="2">
    <source>
        <dbReference type="EMBL" id="MFM9615218.1"/>
    </source>
</evidence>
<dbReference type="Proteomes" id="UP001631957">
    <property type="component" value="Unassembled WGS sequence"/>
</dbReference>
<accession>A0ABW9I889</accession>
<keyword evidence="1" id="KW-0732">Signal</keyword>
<evidence type="ECO:0000256" key="1">
    <source>
        <dbReference type="SAM" id="SignalP"/>
    </source>
</evidence>
<evidence type="ECO:0000313" key="3">
    <source>
        <dbReference type="Proteomes" id="UP001631957"/>
    </source>
</evidence>
<comment type="caution">
    <text evidence="2">The sequence shown here is derived from an EMBL/GenBank/DDBJ whole genome shotgun (WGS) entry which is preliminary data.</text>
</comment>
<gene>
    <name evidence="2" type="ORF">ACKI18_41855</name>
</gene>
<proteinExistence type="predicted"/>
<protein>
    <submittedName>
        <fullName evidence="2">SH3 domain-containing protein</fullName>
    </submittedName>
</protein>
<organism evidence="2 3">
    <name type="scientific">Streptomyces niveiscabiei</name>
    <dbReference type="NCBI Taxonomy" id="164115"/>
    <lineage>
        <taxon>Bacteria</taxon>
        <taxon>Bacillati</taxon>
        <taxon>Actinomycetota</taxon>
        <taxon>Actinomycetes</taxon>
        <taxon>Kitasatosporales</taxon>
        <taxon>Streptomycetaceae</taxon>
        <taxon>Streptomyces</taxon>
    </lineage>
</organism>